<proteinExistence type="predicted"/>
<dbReference type="EMBL" id="ACEQ02000003">
    <property type="protein sequence ID" value="EEZ76676.1"/>
    <property type="molecule type" value="Genomic_DNA"/>
</dbReference>
<protein>
    <submittedName>
        <fullName evidence="1">Uncharacterized protein</fullName>
    </submittedName>
</protein>
<accession>D0W774</accession>
<reference evidence="1 2" key="1">
    <citation type="submission" date="2009-10" db="EMBL/GenBank/DDBJ databases">
        <authorList>
            <person name="Weinstock G."/>
            <person name="Sodergren E."/>
            <person name="Clifton S."/>
            <person name="Fulton L."/>
            <person name="Fulton B."/>
            <person name="Courtney L."/>
            <person name="Fronick C."/>
            <person name="Harrison M."/>
            <person name="Strong C."/>
            <person name="Farmer C."/>
            <person name="Delahaunty K."/>
            <person name="Markovic C."/>
            <person name="Hall O."/>
            <person name="Minx P."/>
            <person name="Tomlinson C."/>
            <person name="Mitreva M."/>
            <person name="Nelson J."/>
            <person name="Hou S."/>
            <person name="Wollam A."/>
            <person name="Pepin K.H."/>
            <person name="Johnson M."/>
            <person name="Bhonagiri V."/>
            <person name="Nash W.E."/>
            <person name="Warren W."/>
            <person name="Chinwalla A."/>
            <person name="Mardis E.R."/>
            <person name="Wilson R.K."/>
        </authorList>
    </citation>
    <scope>NUCLEOTIDE SEQUENCE [LARGE SCALE GENOMIC DNA]</scope>
    <source>
        <strain evidence="1 2">ATCC 23970</strain>
    </source>
</reference>
<sequence>MNVHRVSFSVETPPTWTSVLRGGRIRFYLGRVQSLPNQDGT</sequence>
<dbReference type="Proteomes" id="UP000003843">
    <property type="component" value="Unassembled WGS sequence"/>
</dbReference>
<comment type="caution">
    <text evidence="1">The sequence shown here is derived from an EMBL/GenBank/DDBJ whole genome shotgun (WGS) entry which is preliminary data.</text>
</comment>
<gene>
    <name evidence="1" type="ORF">NEILACOT_03371</name>
</gene>
<dbReference type="AlphaFoldDB" id="D0W774"/>
<evidence type="ECO:0000313" key="1">
    <source>
        <dbReference type="EMBL" id="EEZ76676.1"/>
    </source>
</evidence>
<name>D0W774_NEILA</name>
<evidence type="ECO:0000313" key="2">
    <source>
        <dbReference type="Proteomes" id="UP000003843"/>
    </source>
</evidence>
<organism evidence="1 2">
    <name type="scientific">Neisseria lactamica ATCC 23970</name>
    <dbReference type="NCBI Taxonomy" id="546265"/>
    <lineage>
        <taxon>Bacteria</taxon>
        <taxon>Pseudomonadati</taxon>
        <taxon>Pseudomonadota</taxon>
        <taxon>Betaproteobacteria</taxon>
        <taxon>Neisseriales</taxon>
        <taxon>Neisseriaceae</taxon>
        <taxon>Neisseria</taxon>
    </lineage>
</organism>